<dbReference type="AlphaFoldDB" id="A0A381JAJ9"/>
<reference evidence="1 3" key="1">
    <citation type="submission" date="2018-06" db="EMBL/GenBank/DDBJ databases">
        <authorList>
            <consortium name="Pathogen Informatics"/>
            <person name="Doyle S."/>
        </authorList>
    </citation>
    <scope>NUCLEOTIDE SEQUENCE [LARGE SCALE GENOMIC DNA]</scope>
    <source>
        <strain evidence="1 3">NCTC9836</strain>
    </source>
</reference>
<dbReference type="EMBL" id="UFWZ01000005">
    <property type="protein sequence ID" value="SUY72790.1"/>
    <property type="molecule type" value="Genomic_DNA"/>
</dbReference>
<sequence>MEWLIIKILKIAMVIKSFLISGYNIKEIERINI</sequence>
<gene>
    <name evidence="1" type="ORF">NCTC9836_02393</name>
    <name evidence="2" type="ORF">NCTC9836_02988</name>
</gene>
<evidence type="ECO:0000313" key="2">
    <source>
        <dbReference type="EMBL" id="SUY72790.1"/>
    </source>
</evidence>
<name>A0A381JAJ9_9CLOT</name>
<protein>
    <submittedName>
        <fullName evidence="1">Uncharacterized protein</fullName>
    </submittedName>
</protein>
<evidence type="ECO:0000313" key="3">
    <source>
        <dbReference type="Proteomes" id="UP000254664"/>
    </source>
</evidence>
<accession>A0A381JAJ9</accession>
<dbReference type="Proteomes" id="UP000254664">
    <property type="component" value="Unassembled WGS sequence"/>
</dbReference>
<keyword evidence="3" id="KW-1185">Reference proteome</keyword>
<proteinExistence type="predicted"/>
<evidence type="ECO:0000313" key="1">
    <source>
        <dbReference type="EMBL" id="SUY48019.1"/>
    </source>
</evidence>
<dbReference type="EMBL" id="UFWZ01000001">
    <property type="protein sequence ID" value="SUY48019.1"/>
    <property type="molecule type" value="Genomic_DNA"/>
</dbReference>
<organism evidence="1 3">
    <name type="scientific">Clostridium putrefaciens</name>
    <dbReference type="NCBI Taxonomy" id="99675"/>
    <lineage>
        <taxon>Bacteria</taxon>
        <taxon>Bacillati</taxon>
        <taxon>Bacillota</taxon>
        <taxon>Clostridia</taxon>
        <taxon>Eubacteriales</taxon>
        <taxon>Clostridiaceae</taxon>
        <taxon>Clostridium</taxon>
    </lineage>
</organism>